<keyword evidence="2" id="KW-1185">Reference proteome</keyword>
<name>A0A0M9AJB1_9EURY</name>
<proteinExistence type="predicted"/>
<dbReference type="EMBL" id="LIUF01000003">
    <property type="protein sequence ID" value="KOX93189.1"/>
    <property type="molecule type" value="Genomic_DNA"/>
</dbReference>
<sequence>MDCYRISLMLEDSTNGDAIIIYLVSIQDGGMILIVCHLTRVREAQSEGGPLIISIFVRNFGCDSVIIYFSFEPATLYLFLDSFERISRQQFLLQLFGSLPRKWRDSEIVLLIVRFLCCSRSGDLRDSCSEYCTTCEGL</sequence>
<dbReference type="Proteomes" id="UP000037729">
    <property type="component" value="Unassembled WGS sequence"/>
</dbReference>
<dbReference type="AlphaFoldDB" id="A0A0M9AJB1"/>
<reference evidence="1 2" key="1">
    <citation type="submission" date="2015-08" db="EMBL/GenBank/DDBJ databases">
        <title>Genomes of Isolates from Cabo Rojo, PR.</title>
        <authorList>
            <person name="Sanchez-Nieves R.L."/>
            <person name="Montalvo-Rodriguez R."/>
        </authorList>
    </citation>
    <scope>NUCLEOTIDE SEQUENCE [LARGE SCALE GENOMIC DNA]</scope>
    <source>
        <strain evidence="1 2">SL3</strain>
    </source>
</reference>
<accession>A0A0M9AJB1</accession>
<gene>
    <name evidence="1" type="ORF">AMS69_12180</name>
</gene>
<evidence type="ECO:0000313" key="1">
    <source>
        <dbReference type="EMBL" id="KOX93189.1"/>
    </source>
</evidence>
<comment type="caution">
    <text evidence="1">The sequence shown here is derived from an EMBL/GenBank/DDBJ whole genome shotgun (WGS) entry which is preliminary data.</text>
</comment>
<organism evidence="1 2">
    <name type="scientific">Haloarcula rubripromontorii</name>
    <dbReference type="NCBI Taxonomy" id="1705562"/>
    <lineage>
        <taxon>Archaea</taxon>
        <taxon>Methanobacteriati</taxon>
        <taxon>Methanobacteriota</taxon>
        <taxon>Stenosarchaea group</taxon>
        <taxon>Halobacteria</taxon>
        <taxon>Halobacteriales</taxon>
        <taxon>Haloarculaceae</taxon>
        <taxon>Haloarcula</taxon>
    </lineage>
</organism>
<evidence type="ECO:0000313" key="2">
    <source>
        <dbReference type="Proteomes" id="UP000037729"/>
    </source>
</evidence>
<protein>
    <submittedName>
        <fullName evidence="1">Uncharacterized protein</fullName>
    </submittedName>
</protein>